<reference evidence="1" key="1">
    <citation type="journal article" date="2020" name="Nature">
        <title>Giant virus diversity and host interactions through global metagenomics.</title>
        <authorList>
            <person name="Schulz F."/>
            <person name="Roux S."/>
            <person name="Paez-Espino D."/>
            <person name="Jungbluth S."/>
            <person name="Walsh D.A."/>
            <person name="Denef V.J."/>
            <person name="McMahon K.D."/>
            <person name="Konstantinidis K.T."/>
            <person name="Eloe-Fadrosh E.A."/>
            <person name="Kyrpides N.C."/>
            <person name="Woyke T."/>
        </authorList>
    </citation>
    <scope>NUCLEOTIDE SEQUENCE</scope>
    <source>
        <strain evidence="1">GVMAG-M-3300023174-107</strain>
    </source>
</reference>
<protein>
    <submittedName>
        <fullName evidence="1">Uncharacterized protein</fullName>
    </submittedName>
</protein>
<dbReference type="EMBL" id="MN739521">
    <property type="protein sequence ID" value="QHT10535.1"/>
    <property type="molecule type" value="Genomic_DNA"/>
</dbReference>
<sequence>MYYAIPGEDAALFVHGNCVESKHYIMVEKDGKTEAWDKAANFICTHIYTIDHTNKTIAFGPDFKQVYVWCIGGRFPPRPVLFKIEP</sequence>
<dbReference type="AlphaFoldDB" id="A0A6C0D491"/>
<name>A0A6C0D491_9ZZZZ</name>
<proteinExistence type="predicted"/>
<organism evidence="1">
    <name type="scientific">viral metagenome</name>
    <dbReference type="NCBI Taxonomy" id="1070528"/>
    <lineage>
        <taxon>unclassified sequences</taxon>
        <taxon>metagenomes</taxon>
        <taxon>organismal metagenomes</taxon>
    </lineage>
</organism>
<evidence type="ECO:0000313" key="1">
    <source>
        <dbReference type="EMBL" id="QHT10535.1"/>
    </source>
</evidence>
<accession>A0A6C0D491</accession>